<evidence type="ECO:0000313" key="1">
    <source>
        <dbReference type="EMBL" id="AOK15290.1"/>
    </source>
</evidence>
<gene>
    <name evidence="1" type="ORF">WT26_04210</name>
</gene>
<reference evidence="1 2" key="1">
    <citation type="submission" date="2015-12" db="EMBL/GenBank/DDBJ databases">
        <title>Diversity of Burkholderia near neighbor genomes.</title>
        <authorList>
            <person name="Sahl J."/>
            <person name="Wagner D."/>
            <person name="Keim P."/>
        </authorList>
    </citation>
    <scope>NUCLEOTIDE SEQUENCE [LARGE SCALE GENOMIC DNA]</scope>
    <source>
        <strain evidence="1 2">MSMB1184WGS</strain>
    </source>
</reference>
<dbReference type="Proteomes" id="UP000094776">
    <property type="component" value="Chromosome 1"/>
</dbReference>
<dbReference type="EMBL" id="CP013443">
    <property type="protein sequence ID" value="AOK15290.1"/>
    <property type="molecule type" value="Genomic_DNA"/>
</dbReference>
<sequence>MWLWCRAEACGASDGLCRGGEDGRGVRRVGRDMHVDRCGGMRNAPFFFHLHEDEMWMLADAMIAAD</sequence>
<dbReference type="AlphaFoldDB" id="A0A1B4PMZ0"/>
<organism evidence="1 2">
    <name type="scientific">Burkholderia cepacia</name>
    <name type="common">Pseudomonas cepacia</name>
    <dbReference type="NCBI Taxonomy" id="292"/>
    <lineage>
        <taxon>Bacteria</taxon>
        <taxon>Pseudomonadati</taxon>
        <taxon>Pseudomonadota</taxon>
        <taxon>Betaproteobacteria</taxon>
        <taxon>Burkholderiales</taxon>
        <taxon>Burkholderiaceae</taxon>
        <taxon>Burkholderia</taxon>
        <taxon>Burkholderia cepacia complex</taxon>
    </lineage>
</organism>
<proteinExistence type="predicted"/>
<evidence type="ECO:0000313" key="2">
    <source>
        <dbReference type="Proteomes" id="UP000094776"/>
    </source>
</evidence>
<name>A0A1B4PMZ0_BURCE</name>
<protein>
    <submittedName>
        <fullName evidence="1">Uncharacterized protein</fullName>
    </submittedName>
</protein>
<accession>A0A1B4PMZ0</accession>